<proteinExistence type="predicted"/>
<evidence type="ECO:0000313" key="1">
    <source>
        <dbReference type="EMBL" id="CAG8796656.1"/>
    </source>
</evidence>
<protein>
    <submittedName>
        <fullName evidence="1">5749_t:CDS:1</fullName>
    </submittedName>
</protein>
<feature type="non-terminal residue" evidence="1">
    <location>
        <position position="120"/>
    </location>
</feature>
<keyword evidence="2" id="KW-1185">Reference proteome</keyword>
<sequence length="120" mass="13309">KIVKTRKQKRLITEEINEIEGINQVVRGQKGCGKGSYGRGNSGTGNRRTGNRGKGNCETENRETENCKRGSHGSGTSHEGQLDNEYETSVEPSTQNIEPNDSYSNYEKEIKSVNSKETKT</sequence>
<feature type="non-terminal residue" evidence="1">
    <location>
        <position position="1"/>
    </location>
</feature>
<name>A0ACA9RJU5_9GLOM</name>
<evidence type="ECO:0000313" key="2">
    <source>
        <dbReference type="Proteomes" id="UP000789366"/>
    </source>
</evidence>
<dbReference type="EMBL" id="CAJVPW010074964">
    <property type="protein sequence ID" value="CAG8796656.1"/>
    <property type="molecule type" value="Genomic_DNA"/>
</dbReference>
<comment type="caution">
    <text evidence="1">The sequence shown here is derived from an EMBL/GenBank/DDBJ whole genome shotgun (WGS) entry which is preliminary data.</text>
</comment>
<accession>A0ACA9RJU5</accession>
<reference evidence="1" key="1">
    <citation type="submission" date="2021-06" db="EMBL/GenBank/DDBJ databases">
        <authorList>
            <person name="Kallberg Y."/>
            <person name="Tangrot J."/>
            <person name="Rosling A."/>
        </authorList>
    </citation>
    <scope>NUCLEOTIDE SEQUENCE</scope>
    <source>
        <strain evidence="1">28 12/20/2015</strain>
    </source>
</reference>
<dbReference type="Proteomes" id="UP000789366">
    <property type="component" value="Unassembled WGS sequence"/>
</dbReference>
<organism evidence="1 2">
    <name type="scientific">Cetraspora pellucida</name>
    <dbReference type="NCBI Taxonomy" id="1433469"/>
    <lineage>
        <taxon>Eukaryota</taxon>
        <taxon>Fungi</taxon>
        <taxon>Fungi incertae sedis</taxon>
        <taxon>Mucoromycota</taxon>
        <taxon>Glomeromycotina</taxon>
        <taxon>Glomeromycetes</taxon>
        <taxon>Diversisporales</taxon>
        <taxon>Gigasporaceae</taxon>
        <taxon>Cetraspora</taxon>
    </lineage>
</organism>
<gene>
    <name evidence="1" type="ORF">SPELUC_LOCUS17687</name>
</gene>